<sequence>MDIQEEQVKLKRFDPSLVIIENPKEECNSQSVIPQYWREAFNCDTKEERIQRILTEWKKFNYQFSDIIEFLERELKEVFLVSRKGSDSAYSLFYRFKNKDGYVVEYEGRIPKKVNIEDEELKKIWSGVPQSIIDVYENLHDGWVLFGSDSCGLTPSQYLSVMGLDEWGILEELDNPEEIQKVLDTSIGFFSNGSFGYLAVDTTCEDKEKGFFMFIRDRDPVLNVNF</sequence>
<gene>
    <name evidence="1" type="ORF">AV926_09295</name>
</gene>
<reference evidence="1 2" key="1">
    <citation type="submission" date="2016-01" db="EMBL/GenBank/DDBJ databases">
        <title>Whole genome sequencing of Myroides marinus L41.</title>
        <authorList>
            <person name="Hong K.W."/>
        </authorList>
    </citation>
    <scope>NUCLEOTIDE SEQUENCE [LARGE SCALE GENOMIC DNA]</scope>
    <source>
        <strain evidence="1 2">L41</strain>
    </source>
</reference>
<protein>
    <recommendedName>
        <fullName evidence="3">SMI1 / KNR4 family (SUKH-1)</fullName>
    </recommendedName>
</protein>
<dbReference type="AlphaFoldDB" id="A0A161S786"/>
<dbReference type="OrthoDB" id="1079827at2"/>
<evidence type="ECO:0000313" key="2">
    <source>
        <dbReference type="Proteomes" id="UP000076630"/>
    </source>
</evidence>
<name>A0A161S786_9FLAO</name>
<accession>A0A161S786</accession>
<organism evidence="1 2">
    <name type="scientific">Myroides marinus</name>
    <dbReference type="NCBI Taxonomy" id="703342"/>
    <lineage>
        <taxon>Bacteria</taxon>
        <taxon>Pseudomonadati</taxon>
        <taxon>Bacteroidota</taxon>
        <taxon>Flavobacteriia</taxon>
        <taxon>Flavobacteriales</taxon>
        <taxon>Flavobacteriaceae</taxon>
        <taxon>Myroides</taxon>
    </lineage>
</organism>
<comment type="caution">
    <text evidence="1">The sequence shown here is derived from an EMBL/GenBank/DDBJ whole genome shotgun (WGS) entry which is preliminary data.</text>
</comment>
<dbReference type="Proteomes" id="UP000076630">
    <property type="component" value="Unassembled WGS sequence"/>
</dbReference>
<keyword evidence="2" id="KW-1185">Reference proteome</keyword>
<proteinExistence type="predicted"/>
<evidence type="ECO:0008006" key="3">
    <source>
        <dbReference type="Google" id="ProtNLM"/>
    </source>
</evidence>
<dbReference type="RefSeq" id="WP_038987859.1">
    <property type="nucleotide sequence ID" value="NZ_JWJO01000067.1"/>
</dbReference>
<evidence type="ECO:0000313" key="1">
    <source>
        <dbReference type="EMBL" id="KZE80959.1"/>
    </source>
</evidence>
<dbReference type="EMBL" id="LQNU01000054">
    <property type="protein sequence ID" value="KZE80959.1"/>
    <property type="molecule type" value="Genomic_DNA"/>
</dbReference>